<dbReference type="Gene3D" id="3.60.40.10">
    <property type="entry name" value="PPM-type phosphatase domain"/>
    <property type="match status" value="1"/>
</dbReference>
<dbReference type="PANTHER" id="PTHR47992">
    <property type="entry name" value="PROTEIN PHOSPHATASE"/>
    <property type="match status" value="1"/>
</dbReference>
<dbReference type="InterPro" id="IPR001932">
    <property type="entry name" value="PPM-type_phosphatase-like_dom"/>
</dbReference>
<feature type="compositionally biased region" description="Basic and acidic residues" evidence="1">
    <location>
        <begin position="163"/>
        <end position="181"/>
    </location>
</feature>
<dbReference type="PROSITE" id="PS51746">
    <property type="entry name" value="PPM_2"/>
    <property type="match status" value="1"/>
</dbReference>
<name>A0A1Z4JCG4_LEPBY</name>
<organism evidence="3 4">
    <name type="scientific">Leptolyngbya boryana NIES-2135</name>
    <dbReference type="NCBI Taxonomy" id="1973484"/>
    <lineage>
        <taxon>Bacteria</taxon>
        <taxon>Bacillati</taxon>
        <taxon>Cyanobacteriota</taxon>
        <taxon>Cyanophyceae</taxon>
        <taxon>Leptolyngbyales</taxon>
        <taxon>Leptolyngbyaceae</taxon>
        <taxon>Leptolyngbya group</taxon>
        <taxon>Leptolyngbya</taxon>
    </lineage>
</organism>
<evidence type="ECO:0000259" key="2">
    <source>
        <dbReference type="PROSITE" id="PS51746"/>
    </source>
</evidence>
<dbReference type="InterPro" id="IPR036457">
    <property type="entry name" value="PPM-type-like_dom_sf"/>
</dbReference>
<accession>A0A1Z4JCG4</accession>
<dbReference type="SMART" id="SM00332">
    <property type="entry name" value="PP2Cc"/>
    <property type="match status" value="1"/>
</dbReference>
<feature type="domain" description="PPM-type phosphatase" evidence="2">
    <location>
        <begin position="378"/>
        <end position="636"/>
    </location>
</feature>
<keyword evidence="4" id="KW-1185">Reference proteome</keyword>
<evidence type="ECO:0000256" key="1">
    <source>
        <dbReference type="SAM" id="MobiDB-lite"/>
    </source>
</evidence>
<dbReference type="InterPro" id="IPR015655">
    <property type="entry name" value="PP2C"/>
</dbReference>
<proteinExistence type="predicted"/>
<dbReference type="SUPFAM" id="SSF81606">
    <property type="entry name" value="PP2C-like"/>
    <property type="match status" value="1"/>
</dbReference>
<dbReference type="SMART" id="SM00331">
    <property type="entry name" value="PP2C_SIG"/>
    <property type="match status" value="1"/>
</dbReference>
<evidence type="ECO:0000313" key="4">
    <source>
        <dbReference type="Proteomes" id="UP000217895"/>
    </source>
</evidence>
<feature type="region of interest" description="Disordered" evidence="1">
    <location>
        <begin position="163"/>
        <end position="183"/>
    </location>
</feature>
<evidence type="ECO:0000313" key="3">
    <source>
        <dbReference type="EMBL" id="BAY54157.1"/>
    </source>
</evidence>
<dbReference type="CDD" id="cd00143">
    <property type="entry name" value="PP2Cc"/>
    <property type="match status" value="1"/>
</dbReference>
<gene>
    <name evidence="3" type="ORF">NIES2135_09710</name>
</gene>
<protein>
    <submittedName>
        <fullName evidence="3">Protein serine/threonine phosphatases</fullName>
    </submittedName>
</protein>
<dbReference type="AlphaFoldDB" id="A0A1Z4JCG4"/>
<dbReference type="Proteomes" id="UP000217895">
    <property type="component" value="Chromosome"/>
</dbReference>
<dbReference type="GO" id="GO:0004722">
    <property type="term" value="F:protein serine/threonine phosphatase activity"/>
    <property type="evidence" value="ECO:0007669"/>
    <property type="project" value="InterPro"/>
</dbReference>
<dbReference type="EMBL" id="AP018203">
    <property type="protein sequence ID" value="BAY54157.1"/>
    <property type="molecule type" value="Genomic_DNA"/>
</dbReference>
<dbReference type="Pfam" id="PF00481">
    <property type="entry name" value="PP2C"/>
    <property type="match status" value="1"/>
</dbReference>
<reference evidence="3 4" key="1">
    <citation type="submission" date="2017-06" db="EMBL/GenBank/DDBJ databases">
        <title>Genome sequencing of cyanobaciteial culture collection at National Institute for Environmental Studies (NIES).</title>
        <authorList>
            <person name="Hirose Y."/>
            <person name="Shimura Y."/>
            <person name="Fujisawa T."/>
            <person name="Nakamura Y."/>
            <person name="Kawachi M."/>
        </authorList>
    </citation>
    <scope>NUCLEOTIDE SEQUENCE [LARGE SCALE GENOMIC DNA]</scope>
    <source>
        <strain evidence="3 4">NIES-2135</strain>
    </source>
</reference>
<sequence length="642" mass="70893">MNTLTDALCIQPTARFEIEAFQVQVEAYLAHAADVYYFRVGIQETVESDVKQGLLRVGSINGNLARELQLRQVIETNKLISELAASEMKPAVLISTAEPIPTVEAPPEIEPAPSETISCSICGFENPKESLQCSACGFEFQSSVESIDHPPEPDSTAIHIADHSESTDREDSTASHSHPFDPVDESGYLLDDAIVEAASEHPEPKLLLLSYLPEDAETLEEWLDRDVSLEEALLVATQVCQLFLNTQQVQWSFIQILPKFIYLRAPIQFHDLTGAYPTGEQLQSGLSGKYCPPEAAFSTSPVDETMSSYGVASLLYQAIHKQSPTSTHNAPLAIKPIPSIYQILRLCLSDAEDRLPLCRLRDALVETRKRYGNVKRTEWEIASQTTVGLSVHRLQNEDHYGIKHLDRFDSSVIALAAIADGMGGMNQGKVASQIAITTLLESAMPQSKQMSEWAKWLESAVQQANEQVSSQVQGGGTTLSVALAVDRNLYIAHIGDSRIFLIRNQILCQLSEDHSVTASRLANGQISYEDSLDDPDRNQLTRSLGDRRMLSEGYIHTLSRYGDLTLSIQEGDILLLCSDGVWDELNAENPAENSLACQMIEFFQPDRSLREAVHQTIEAVLKAGAHDNATLLALRCHFSEQS</sequence>